<reference evidence="2" key="2">
    <citation type="submission" date="2025-08" db="UniProtKB">
        <authorList>
            <consortium name="RefSeq"/>
        </authorList>
    </citation>
    <scope>IDENTIFICATION</scope>
    <source>
        <tissue evidence="2">Leaf</tissue>
    </source>
</reference>
<dbReference type="PANTHER" id="PTHR33710">
    <property type="entry name" value="BNAC02G09200D PROTEIN"/>
    <property type="match status" value="1"/>
</dbReference>
<dbReference type="eggNOG" id="KOG1075">
    <property type="taxonomic scope" value="Eukaryota"/>
</dbReference>
<name>A0A1U7Z144_NICSY</name>
<evidence type="ECO:0000313" key="2">
    <source>
        <dbReference type="RefSeq" id="XP_009804630.1"/>
    </source>
</evidence>
<accession>A0A1U7Z144</accession>
<proteinExistence type="predicted"/>
<dbReference type="RefSeq" id="XP_009804630.1">
    <property type="nucleotide sequence ID" value="XM_009806328.1"/>
</dbReference>
<dbReference type="Proteomes" id="UP000189701">
    <property type="component" value="Unplaced"/>
</dbReference>
<dbReference type="Gene3D" id="3.60.10.10">
    <property type="entry name" value="Endonuclease/exonuclease/phosphatase"/>
    <property type="match status" value="1"/>
</dbReference>
<sequence>MKAFERLVIMQRQHHFQFIGIMELMQRATKLEWYRRKIGMLQVYANVSNKIWVFVDEDHGVDIIINMDQQMTLKITNMDSGRSLIVTFVYAKCDSTERIELWDSLYALARDMDLPWLVGGDFNVIWDEEEKFGGRPVHMNEVFDFRHCVNTCNLFDLGFKGSIYTLWNGQGEDDCIFKRLDRILANAEFQQMFAGLEVIHLSKISSDHCPMMLSVQASTVPIKRSFKFLNFWTKNPTFKNTVAENWTTDFHANPFTLFNHKLKKVKKSLSIWSKATFGNIFEKIASLEEVVLVHEAQFELNPSFQNRERLMKVQAEFIKYLTLEEEFWKQKFGLSWFKDGDRSTKFFHAQVMGRRKRLELKRIQNSEGNWIEDSVAMAEEAVKYFTNQFHEDKVPDAFDILDHVPHMVNNEQNDMLLR</sequence>
<evidence type="ECO:0000313" key="1">
    <source>
        <dbReference type="Proteomes" id="UP000189701"/>
    </source>
</evidence>
<dbReference type="KEGG" id="nsy:104249829"/>
<dbReference type="STRING" id="4096.A0A1U7Z144"/>
<keyword evidence="1" id="KW-1185">Reference proteome</keyword>
<dbReference type="GeneID" id="104249829"/>
<dbReference type="AlphaFoldDB" id="A0A1U7Z144"/>
<dbReference type="OrthoDB" id="1301789at2759"/>
<dbReference type="SUPFAM" id="SSF56219">
    <property type="entry name" value="DNase I-like"/>
    <property type="match status" value="1"/>
</dbReference>
<gene>
    <name evidence="2" type="primary">LOC104249829</name>
</gene>
<dbReference type="PANTHER" id="PTHR33710:SF23">
    <property type="entry name" value="NON-LTR RETROELEMENT REVERSE TRANSCRIPTASE"/>
    <property type="match status" value="1"/>
</dbReference>
<protein>
    <submittedName>
        <fullName evidence="2">Uncharacterized protein LOC104249829</fullName>
    </submittedName>
</protein>
<dbReference type="InterPro" id="IPR036691">
    <property type="entry name" value="Endo/exonu/phosph_ase_sf"/>
</dbReference>
<reference evidence="1" key="1">
    <citation type="journal article" date="2013" name="Genome Biol.">
        <title>Reference genomes and transcriptomes of Nicotiana sylvestris and Nicotiana tomentosiformis.</title>
        <authorList>
            <person name="Sierro N."/>
            <person name="Battey J.N."/>
            <person name="Ouadi S."/>
            <person name="Bovet L."/>
            <person name="Goepfert S."/>
            <person name="Bakaher N."/>
            <person name="Peitsch M.C."/>
            <person name="Ivanov N.V."/>
        </authorList>
    </citation>
    <scope>NUCLEOTIDE SEQUENCE [LARGE SCALE GENOMIC DNA]</scope>
</reference>
<organism evidence="1 2">
    <name type="scientific">Nicotiana sylvestris</name>
    <name type="common">Wood tobacco</name>
    <name type="synonym">South American tobacco</name>
    <dbReference type="NCBI Taxonomy" id="4096"/>
    <lineage>
        <taxon>Eukaryota</taxon>
        <taxon>Viridiplantae</taxon>
        <taxon>Streptophyta</taxon>
        <taxon>Embryophyta</taxon>
        <taxon>Tracheophyta</taxon>
        <taxon>Spermatophyta</taxon>
        <taxon>Magnoliopsida</taxon>
        <taxon>eudicotyledons</taxon>
        <taxon>Gunneridae</taxon>
        <taxon>Pentapetalae</taxon>
        <taxon>asterids</taxon>
        <taxon>lamiids</taxon>
        <taxon>Solanales</taxon>
        <taxon>Solanaceae</taxon>
        <taxon>Nicotianoideae</taxon>
        <taxon>Nicotianeae</taxon>
        <taxon>Nicotiana</taxon>
    </lineage>
</organism>